<dbReference type="RefSeq" id="WP_394845341.1">
    <property type="nucleotide sequence ID" value="NZ_CP089982.1"/>
</dbReference>
<organism evidence="4 5">
    <name type="scientific">Pendulispora brunnea</name>
    <dbReference type="NCBI Taxonomy" id="2905690"/>
    <lineage>
        <taxon>Bacteria</taxon>
        <taxon>Pseudomonadati</taxon>
        <taxon>Myxococcota</taxon>
        <taxon>Myxococcia</taxon>
        <taxon>Myxococcales</taxon>
        <taxon>Sorangiineae</taxon>
        <taxon>Pendulisporaceae</taxon>
        <taxon>Pendulispora</taxon>
    </lineage>
</organism>
<feature type="transmembrane region" description="Helical" evidence="3">
    <location>
        <begin position="115"/>
        <end position="136"/>
    </location>
</feature>
<evidence type="ECO:0000313" key="4">
    <source>
        <dbReference type="EMBL" id="WXA94730.1"/>
    </source>
</evidence>
<evidence type="ECO:0000256" key="2">
    <source>
        <dbReference type="SAM" id="MobiDB-lite"/>
    </source>
</evidence>
<dbReference type="Proteomes" id="UP001379533">
    <property type="component" value="Chromosome"/>
</dbReference>
<feature type="region of interest" description="Disordered" evidence="2">
    <location>
        <begin position="1"/>
        <end position="25"/>
    </location>
</feature>
<evidence type="ECO:0000256" key="3">
    <source>
        <dbReference type="SAM" id="Phobius"/>
    </source>
</evidence>
<name>A0ABZ2KCC3_9BACT</name>
<feature type="coiled-coil region" evidence="1">
    <location>
        <begin position="34"/>
        <end position="66"/>
    </location>
</feature>
<sequence length="256" mass="28055">MFPAQSEGGSTPYPSLGTSDDSESTSLHALIVRAEQCERRRQEENLRAQAARAQAAREVRDAQEREWETRRQRAEAARLERAHAPAIAEPQVVHELPNKPAPAAREAEIAAYTRAMAALMGAVFALVLLESGYYVLLAPSRVARLTDASHRVLRERSRELAQMEHAIADERTKSAALAIELAQVHENNARLERELSAARRERYARPAPAPSAPVMAIVGAPPRASVTPPDEMEKRPPPPPAQEAPCHPGDPLCSNL</sequence>
<gene>
    <name evidence="4" type="ORF">LZC95_50965</name>
</gene>
<keyword evidence="5" id="KW-1185">Reference proteome</keyword>
<evidence type="ECO:0000256" key="1">
    <source>
        <dbReference type="SAM" id="Coils"/>
    </source>
</evidence>
<keyword evidence="3" id="KW-0812">Transmembrane</keyword>
<reference evidence="4 5" key="1">
    <citation type="submission" date="2021-12" db="EMBL/GenBank/DDBJ databases">
        <title>Discovery of the Pendulisporaceae a myxobacterial family with distinct sporulation behavior and unique specialized metabolism.</title>
        <authorList>
            <person name="Garcia R."/>
            <person name="Popoff A."/>
            <person name="Bader C.D."/>
            <person name="Loehr J."/>
            <person name="Walesch S."/>
            <person name="Walt C."/>
            <person name="Boldt J."/>
            <person name="Bunk B."/>
            <person name="Haeckl F.J.F.P.J."/>
            <person name="Gunesch A.P."/>
            <person name="Birkelbach J."/>
            <person name="Nuebel U."/>
            <person name="Pietschmann T."/>
            <person name="Bach T."/>
            <person name="Mueller R."/>
        </authorList>
    </citation>
    <scope>NUCLEOTIDE SEQUENCE [LARGE SCALE GENOMIC DNA]</scope>
    <source>
        <strain evidence="4 5">MSr12523</strain>
    </source>
</reference>
<evidence type="ECO:0000313" key="5">
    <source>
        <dbReference type="Proteomes" id="UP001379533"/>
    </source>
</evidence>
<keyword evidence="3" id="KW-0472">Membrane</keyword>
<keyword evidence="3" id="KW-1133">Transmembrane helix</keyword>
<dbReference type="EMBL" id="CP089982">
    <property type="protein sequence ID" value="WXA94730.1"/>
    <property type="molecule type" value="Genomic_DNA"/>
</dbReference>
<protein>
    <submittedName>
        <fullName evidence="4">Uncharacterized protein</fullName>
    </submittedName>
</protein>
<keyword evidence="1" id="KW-0175">Coiled coil</keyword>
<feature type="region of interest" description="Disordered" evidence="2">
    <location>
        <begin position="202"/>
        <end position="256"/>
    </location>
</feature>
<feature type="compositionally biased region" description="Polar residues" evidence="2">
    <location>
        <begin position="7"/>
        <end position="25"/>
    </location>
</feature>
<feature type="coiled-coil region" evidence="1">
    <location>
        <begin position="153"/>
        <end position="201"/>
    </location>
</feature>
<accession>A0ABZ2KCC3</accession>
<proteinExistence type="predicted"/>